<dbReference type="PANTHER" id="PTHR46268">
    <property type="entry name" value="STRESS RESPONSE PROTEIN NHAX"/>
    <property type="match status" value="1"/>
</dbReference>
<keyword evidence="3" id="KW-0067">ATP-binding</keyword>
<dbReference type="STRING" id="89784.SAMN04489725_109119"/>
<sequence>MKKILLATDGSQGAFQAGDMVIQFLDAFPEASVIALYVTPPAYATAGIGIGFVAELPEDDLKKVVNNVKQRVEHQFAGYESRVRFRSAFGPPAVTICQMADQEAVDLIVLGSHGYGVVDRLLLGSVSSSVVHRSHVPTLVVK</sequence>
<keyword evidence="2" id="KW-0547">Nucleotide-binding</keyword>
<dbReference type="PRINTS" id="PR01438">
    <property type="entry name" value="UNVRSLSTRESS"/>
</dbReference>
<dbReference type="AlphaFoldDB" id="A0A1H2V299"/>
<gene>
    <name evidence="5" type="ORF">Heshes_13280</name>
    <name evidence="6" type="ORF">SAMN04489725_109119</name>
</gene>
<feature type="domain" description="UspA" evidence="4">
    <location>
        <begin position="1"/>
        <end position="142"/>
    </location>
</feature>
<reference evidence="7" key="2">
    <citation type="submission" date="2016-10" db="EMBL/GenBank/DDBJ databases">
        <authorList>
            <person name="Varghese N."/>
        </authorList>
    </citation>
    <scope>NUCLEOTIDE SEQUENCE [LARGE SCALE GENOMIC DNA]</scope>
    <source>
        <strain evidence="7">DSM 12489</strain>
    </source>
</reference>
<dbReference type="RefSeq" id="WP_006446806.1">
    <property type="nucleotide sequence ID" value="NZ_BSRA01000006.1"/>
</dbReference>
<dbReference type="SUPFAM" id="SSF52402">
    <property type="entry name" value="Adenine nucleotide alpha hydrolases-like"/>
    <property type="match status" value="1"/>
</dbReference>
<dbReference type="InterPro" id="IPR006016">
    <property type="entry name" value="UspA"/>
</dbReference>
<reference evidence="6" key="1">
    <citation type="submission" date="2016-10" db="EMBL/GenBank/DDBJ databases">
        <authorList>
            <person name="de Groot N.N."/>
        </authorList>
    </citation>
    <scope>NUCLEOTIDE SEQUENCE [LARGE SCALE GENOMIC DNA]</scope>
    <source>
        <strain evidence="6">DSM 12489</strain>
    </source>
</reference>
<accession>A0A1H2V299</accession>
<reference evidence="5" key="3">
    <citation type="submission" date="2023-02" db="EMBL/GenBank/DDBJ databases">
        <title>Proposal of a novel subspecies: Alicyclobacillus hesperidum subspecies aegle.</title>
        <authorList>
            <person name="Goto K."/>
            <person name="Fujii T."/>
            <person name="Yasui K."/>
            <person name="Mochida K."/>
            <person name="Kato-Tanaka Y."/>
            <person name="Morohoshi S."/>
            <person name="An S.Y."/>
            <person name="Kasai H."/>
            <person name="Yokota A."/>
        </authorList>
    </citation>
    <scope>NUCLEOTIDE SEQUENCE</scope>
    <source>
        <strain evidence="5">DSM 12766</strain>
    </source>
</reference>
<dbReference type="EMBL" id="FNOJ01000009">
    <property type="protein sequence ID" value="SDW62427.1"/>
    <property type="molecule type" value="Genomic_DNA"/>
</dbReference>
<dbReference type="InterPro" id="IPR014729">
    <property type="entry name" value="Rossmann-like_a/b/a_fold"/>
</dbReference>
<evidence type="ECO:0000313" key="6">
    <source>
        <dbReference type="EMBL" id="SDW62427.1"/>
    </source>
</evidence>
<evidence type="ECO:0000256" key="3">
    <source>
        <dbReference type="ARBA" id="ARBA00022840"/>
    </source>
</evidence>
<evidence type="ECO:0000313" key="7">
    <source>
        <dbReference type="Proteomes" id="UP000182589"/>
    </source>
</evidence>
<name>A0A1H2V299_9BACL</name>
<dbReference type="Gene3D" id="3.40.50.620">
    <property type="entry name" value="HUPs"/>
    <property type="match status" value="1"/>
</dbReference>
<organism evidence="6 7">
    <name type="scientific">Alicyclobacillus hesperidum</name>
    <dbReference type="NCBI Taxonomy" id="89784"/>
    <lineage>
        <taxon>Bacteria</taxon>
        <taxon>Bacillati</taxon>
        <taxon>Bacillota</taxon>
        <taxon>Bacilli</taxon>
        <taxon>Bacillales</taxon>
        <taxon>Alicyclobacillaceae</taxon>
        <taxon>Alicyclobacillus</taxon>
    </lineage>
</organism>
<evidence type="ECO:0000313" key="5">
    <source>
        <dbReference type="EMBL" id="GLV13644.1"/>
    </source>
</evidence>
<proteinExistence type="inferred from homology"/>
<dbReference type="EMBL" id="BSRA01000006">
    <property type="protein sequence ID" value="GLV13644.1"/>
    <property type="molecule type" value="Genomic_DNA"/>
</dbReference>
<keyword evidence="7" id="KW-1185">Reference proteome</keyword>
<dbReference type="Proteomes" id="UP001157137">
    <property type="component" value="Unassembled WGS sequence"/>
</dbReference>
<dbReference type="CDD" id="cd00293">
    <property type="entry name" value="USP-like"/>
    <property type="match status" value="1"/>
</dbReference>
<dbReference type="InterPro" id="IPR006015">
    <property type="entry name" value="Universal_stress_UspA"/>
</dbReference>
<dbReference type="Pfam" id="PF00582">
    <property type="entry name" value="Usp"/>
    <property type="match status" value="1"/>
</dbReference>
<evidence type="ECO:0000256" key="2">
    <source>
        <dbReference type="ARBA" id="ARBA00022741"/>
    </source>
</evidence>
<dbReference type="Proteomes" id="UP000182589">
    <property type="component" value="Unassembled WGS sequence"/>
</dbReference>
<evidence type="ECO:0000259" key="4">
    <source>
        <dbReference type="Pfam" id="PF00582"/>
    </source>
</evidence>
<protein>
    <submittedName>
        <fullName evidence="5 6">Universal stress protein</fullName>
    </submittedName>
</protein>
<dbReference type="GO" id="GO:0005524">
    <property type="term" value="F:ATP binding"/>
    <property type="evidence" value="ECO:0007669"/>
    <property type="project" value="UniProtKB-KW"/>
</dbReference>
<dbReference type="PANTHER" id="PTHR46268:SF27">
    <property type="entry name" value="UNIVERSAL STRESS PROTEIN RV2623"/>
    <property type="match status" value="1"/>
</dbReference>
<evidence type="ECO:0000256" key="1">
    <source>
        <dbReference type="ARBA" id="ARBA00008791"/>
    </source>
</evidence>
<comment type="similarity">
    <text evidence="1">Belongs to the universal stress protein A family.</text>
</comment>